<keyword evidence="3" id="KW-1185">Reference proteome</keyword>
<feature type="transmembrane region" description="Helical" evidence="1">
    <location>
        <begin position="79"/>
        <end position="100"/>
    </location>
</feature>
<dbReference type="Proteomes" id="UP000323930">
    <property type="component" value="Unassembled WGS sequence"/>
</dbReference>
<keyword evidence="1" id="KW-0812">Transmembrane</keyword>
<dbReference type="EMBL" id="VSDQ01000679">
    <property type="protein sequence ID" value="TYA75010.1"/>
    <property type="molecule type" value="Genomic_DNA"/>
</dbReference>
<accession>A0A5D0HW04</accession>
<protein>
    <submittedName>
        <fullName evidence="2">Uncharacterized protein</fullName>
    </submittedName>
</protein>
<comment type="caution">
    <text evidence="2">The sequence shown here is derived from an EMBL/GenBank/DDBJ whole genome shotgun (WGS) entry which is preliminary data.</text>
</comment>
<keyword evidence="1" id="KW-1133">Transmembrane helix</keyword>
<organism evidence="2 3">
    <name type="scientific">Seonamhaeicola marinus</name>
    <dbReference type="NCBI Taxonomy" id="1912246"/>
    <lineage>
        <taxon>Bacteria</taxon>
        <taxon>Pseudomonadati</taxon>
        <taxon>Bacteroidota</taxon>
        <taxon>Flavobacteriia</taxon>
        <taxon>Flavobacteriales</taxon>
        <taxon>Flavobacteriaceae</taxon>
    </lineage>
</organism>
<name>A0A5D0HW04_9FLAO</name>
<feature type="transmembrane region" description="Helical" evidence="1">
    <location>
        <begin position="41"/>
        <end position="58"/>
    </location>
</feature>
<feature type="transmembrane region" description="Helical" evidence="1">
    <location>
        <begin position="120"/>
        <end position="143"/>
    </location>
</feature>
<feature type="transmembrane region" description="Helical" evidence="1">
    <location>
        <begin position="7"/>
        <end position="29"/>
    </location>
</feature>
<gene>
    <name evidence="2" type="ORF">FUA24_17060</name>
</gene>
<keyword evidence="1" id="KW-0472">Membrane</keyword>
<dbReference type="RefSeq" id="WP_148544254.1">
    <property type="nucleotide sequence ID" value="NZ_VSDQ01000679.1"/>
</dbReference>
<dbReference type="AlphaFoldDB" id="A0A5D0HW04"/>
<evidence type="ECO:0000313" key="2">
    <source>
        <dbReference type="EMBL" id="TYA75010.1"/>
    </source>
</evidence>
<proteinExistence type="predicted"/>
<dbReference type="OrthoDB" id="1450748at2"/>
<reference evidence="2 3" key="1">
    <citation type="submission" date="2019-08" db="EMBL/GenBank/DDBJ databases">
        <title>Seonamhaeicola sediminis sp. nov., isolated from marine sediment.</title>
        <authorList>
            <person name="Cao W.R."/>
        </authorList>
    </citation>
    <scope>NUCLEOTIDE SEQUENCE [LARGE SCALE GENOMIC DNA]</scope>
    <source>
        <strain evidence="2 3">B011</strain>
    </source>
</reference>
<sequence length="167" mass="19535">MFGFVQKIILSIITLGIAGLFLFACYFLFIEESRGVNFNNIFPILLAVFGSVSFVFHLKTIRFYKTQSLQNLNFDNHKVFWGLNLAFIITLVLLAIFFIYQFSTMYAGQPYNMEEDMLLGFFIVILVPVLVSVWLFLDIRFLYRNKLRLERKEKLDAIDNIKGTRNS</sequence>
<evidence type="ECO:0000256" key="1">
    <source>
        <dbReference type="SAM" id="Phobius"/>
    </source>
</evidence>
<dbReference type="PROSITE" id="PS51257">
    <property type="entry name" value="PROKAR_LIPOPROTEIN"/>
    <property type="match status" value="1"/>
</dbReference>
<evidence type="ECO:0000313" key="3">
    <source>
        <dbReference type="Proteomes" id="UP000323930"/>
    </source>
</evidence>